<dbReference type="Proteomes" id="UP001596083">
    <property type="component" value="Unassembled WGS sequence"/>
</dbReference>
<proteinExistence type="predicted"/>
<sequence>MLTSLHVVVDEHRRPHRYITVRVGHPRSGSDMVERDAELCWPDPRDDPPRPDAADVALLWLGKEVRTPAEPVAWGHPCGIDELPYHGAAFPLFAERAGEPGFEYLRGTLPPLATSGGSRYWVLNTAFPPGERQDARRPWGGASGAAVFCNDLLVGVVVEDDRETEWRRLHAEPVHTLFRDDAFIDLVTRHGNAGQIPLVHEIRAGRRIPRSSYTREIAHWAAAEDFVGREQELADMTDFVLAGDGDEVPPAYWRWVAPAWSGKTSLMAHFVLDHLPAMGARVDVLAFFIARRHAGQSDRTAFLAAMQRQLREYLHDPDVDCGALGPFHEALERAGRQARDAERRIVLVVDGLDEDSGMATAVEGNSIAALLPHGPMPGVRIIVTCRPHPPVPADVPYGHPLRDPGISRSLAASEAAQAARLEAERDLVELIRRGGIAQELTGLIAAASGGLTAVDLAALMETACSVREVELVLEGSLGRSFQRLEAEWSRGEHGPAWLYSFAHGELLVTAGNLLAHEMEGYRDRLHDWVLDYWQRRWPDDTPEWILVGCPQVLWQQGDAVLLSTLAADRERHEQLWRKTGSDAGALAEIEKAFELQRQLPDPDVPACLRLARRREALERNLENTPTDLIITWARLGQVRRAVNFIRERREGWRDWLLASVYRVARRWPDAEELVIIAARSLSDPVERALALAMLAEELAQAGRHELAADLARDAVDLAQRPDTGRGGETARSVAVRVFLRIGRDDQALVCARNIATPVRRGLALVRVAASLARAGQRVKAAELVEEAAGLAVTAAAQPHPALHDGYRAREDATLVLDEAAQVLAEIGRIGQASALAAAEPREDENRILASIATVLAKASRHEEVAALTCSMTDPYWRCKALTRAAEQCLAADGIGRAAEYAAEAAIVIDDIADSVKKHWALPGVASLLIKIGQHEQAVALAHTATVPNREAEALADVAKLLAEHKQRELAAQVRGAAVLAARAIDDQTPKDNALAHAAESVARAGECVQASAIANEIADSFKRASTLVEVAAALADAGEYDPAAALARSITDSRKRAEALVRVARVMAETGLLEEAEALAHEVAVTVRTMADQHDKDQLLAEVALAVADVGRHGQAARLTRAITAPYTRGETLAKVSSALARAGNHQLATSLAQEIAEKRTRAESLACVVSALAASGQHKQAAALARSITDGYVRSTATAKVASALAQAGDHEAAVALARTIECGDSRAEALAKLARLLIQRGQPEEAWSLAQELAASARAFFASNQPFFSLTDIALAYDESGHCSEAAVLLGEAVDIFSCRSRGGFEQDYAQAHLARMLAKTRQTERASSLADTIGRAGLRARALTDVAAVMVEMGSLSHAATLLAAAEDAARKLPDAQQMGWTLFDMAENLIRVGWYEKAAELTRIIPRTGQRCGEESARFMRVVVRVLSEAGQYQMAVSLAQEIPIHDMRVWVLMDVAQSLANAARGEEAALVVAKTVRLALSLTPSPDDGAILSGLSHALATAGRHEQAAALARSIESPYWKSQALADVAESMGPCAAGRHLLAEALDTGRFSNGLTAATLTLVPGCADNLLGMATSPP</sequence>
<evidence type="ECO:0000313" key="1">
    <source>
        <dbReference type="EMBL" id="MFC5718609.1"/>
    </source>
</evidence>
<comment type="caution">
    <text evidence="1">The sequence shown here is derived from an EMBL/GenBank/DDBJ whole genome shotgun (WGS) entry which is preliminary data.</text>
</comment>
<evidence type="ECO:0000313" key="2">
    <source>
        <dbReference type="Proteomes" id="UP001596083"/>
    </source>
</evidence>
<dbReference type="InterPro" id="IPR027417">
    <property type="entry name" value="P-loop_NTPase"/>
</dbReference>
<name>A0ABW0YTL5_9ACTN</name>
<dbReference type="SUPFAM" id="SSF48452">
    <property type="entry name" value="TPR-like"/>
    <property type="match status" value="2"/>
</dbReference>
<accession>A0ABW0YTL5</accession>
<dbReference type="Gene3D" id="1.25.40.10">
    <property type="entry name" value="Tetratricopeptide repeat domain"/>
    <property type="match status" value="6"/>
</dbReference>
<organism evidence="1 2">
    <name type="scientific">Streptomyces gamaensis</name>
    <dbReference type="NCBI Taxonomy" id="1763542"/>
    <lineage>
        <taxon>Bacteria</taxon>
        <taxon>Bacillati</taxon>
        <taxon>Actinomycetota</taxon>
        <taxon>Actinomycetes</taxon>
        <taxon>Kitasatosporales</taxon>
        <taxon>Streptomycetaceae</taxon>
        <taxon>Streptomyces</taxon>
    </lineage>
</organism>
<keyword evidence="2" id="KW-1185">Reference proteome</keyword>
<evidence type="ECO:0008006" key="3">
    <source>
        <dbReference type="Google" id="ProtNLM"/>
    </source>
</evidence>
<protein>
    <recommendedName>
        <fullName evidence="3">NACHT domain-containing protein</fullName>
    </recommendedName>
</protein>
<dbReference type="Gene3D" id="3.40.50.300">
    <property type="entry name" value="P-loop containing nucleotide triphosphate hydrolases"/>
    <property type="match status" value="1"/>
</dbReference>
<dbReference type="InterPro" id="IPR011990">
    <property type="entry name" value="TPR-like_helical_dom_sf"/>
</dbReference>
<reference evidence="2" key="1">
    <citation type="journal article" date="2019" name="Int. J. Syst. Evol. Microbiol.">
        <title>The Global Catalogue of Microorganisms (GCM) 10K type strain sequencing project: providing services to taxonomists for standard genome sequencing and annotation.</title>
        <authorList>
            <consortium name="The Broad Institute Genomics Platform"/>
            <consortium name="The Broad Institute Genome Sequencing Center for Infectious Disease"/>
            <person name="Wu L."/>
            <person name="Ma J."/>
        </authorList>
    </citation>
    <scope>NUCLEOTIDE SEQUENCE [LARGE SCALE GENOMIC DNA]</scope>
    <source>
        <strain evidence="2">CGMCC 4.7304</strain>
    </source>
</reference>
<dbReference type="RefSeq" id="WP_390313577.1">
    <property type="nucleotide sequence ID" value="NZ_JBHSPB010000001.1"/>
</dbReference>
<gene>
    <name evidence="1" type="ORF">ACFP1Z_00230</name>
</gene>
<dbReference type="EMBL" id="JBHSPB010000001">
    <property type="protein sequence ID" value="MFC5718609.1"/>
    <property type="molecule type" value="Genomic_DNA"/>
</dbReference>